<dbReference type="EMBL" id="FCNV02000010">
    <property type="protein sequence ID" value="SAL39932.1"/>
    <property type="molecule type" value="Genomic_DNA"/>
</dbReference>
<feature type="domain" description="Glycosyltransferase subfamily 4-like N-terminal" evidence="2">
    <location>
        <begin position="13"/>
        <end position="180"/>
    </location>
</feature>
<dbReference type="Gene3D" id="3.40.50.2000">
    <property type="entry name" value="Glycogen Phosphorylase B"/>
    <property type="match status" value="2"/>
</dbReference>
<dbReference type="PANTHER" id="PTHR12526">
    <property type="entry name" value="GLYCOSYLTRANSFERASE"/>
    <property type="match status" value="1"/>
</dbReference>
<dbReference type="RefSeq" id="WP_040049976.1">
    <property type="nucleotide sequence ID" value="NZ_FCNV02000010.1"/>
</dbReference>
<dbReference type="GO" id="GO:0016757">
    <property type="term" value="F:glycosyltransferase activity"/>
    <property type="evidence" value="ECO:0007669"/>
    <property type="project" value="InterPro"/>
</dbReference>
<dbReference type="Pfam" id="PF00534">
    <property type="entry name" value="Glycos_transf_1"/>
    <property type="match status" value="1"/>
</dbReference>
<dbReference type="SUPFAM" id="SSF53756">
    <property type="entry name" value="UDP-Glycosyltransferase/glycogen phosphorylase"/>
    <property type="match status" value="1"/>
</dbReference>
<sequence length="386" mass="42325">MKEIVHISEAFGGGVLSMLTQLSNRAAAAGFGVTILHSIRPETPVNFARLFHPAINLVHVNMHRDVHPAKDWTGVWTLVRALRQCEPSVVHLHSSKAGVLGRAAARIAAPNARVFYSPHGLAFLRRDVAPARQLAYLSFERIAARMGGTIVACSASELQEIESRIDPPSALLIENGVNVAEIPPRIEKVDGDIVIGMSGRASYQKNHEAFAELAIRFQAPSVSFLWIGGNADELPSHAKQAVTCSGWVTRDRALELTSKLDVYVQTSRWEGMPIALIEAQVAGVPAVVTDVVGNRDVVRHGVTGFVAKNIEEMRTYITRLRDDPALRARMGAAARQSASTRFSMDSIFRQWLSIYEFGAEKHVREPLAPSEVASYETAPTHRFEAK</sequence>
<evidence type="ECO:0000259" key="2">
    <source>
        <dbReference type="Pfam" id="PF13439"/>
    </source>
</evidence>
<proteinExistence type="predicted"/>
<dbReference type="Proteomes" id="UP000198263">
    <property type="component" value="Unassembled WGS sequence"/>
</dbReference>
<evidence type="ECO:0000259" key="1">
    <source>
        <dbReference type="Pfam" id="PF00534"/>
    </source>
</evidence>
<reference evidence="3 4" key="1">
    <citation type="submission" date="2016-01" db="EMBL/GenBank/DDBJ databases">
        <authorList>
            <person name="Peeters C."/>
        </authorList>
    </citation>
    <scope>NUCLEOTIDE SEQUENCE [LARGE SCALE GENOMIC DNA]</scope>
    <source>
        <strain evidence="3">LMG 29315</strain>
    </source>
</reference>
<dbReference type="InterPro" id="IPR001296">
    <property type="entry name" value="Glyco_trans_1"/>
</dbReference>
<dbReference type="InterPro" id="IPR028098">
    <property type="entry name" value="Glyco_trans_4-like_N"/>
</dbReference>
<evidence type="ECO:0000313" key="3">
    <source>
        <dbReference type="EMBL" id="SAL39932.1"/>
    </source>
</evidence>
<accession>A0A658R1X0</accession>
<protein>
    <submittedName>
        <fullName evidence="3">Group 1 glycosyl transferase</fullName>
    </submittedName>
</protein>
<organism evidence="3 4">
    <name type="scientific">Caballeronia concitans</name>
    <dbReference type="NCBI Taxonomy" id="1777133"/>
    <lineage>
        <taxon>Bacteria</taxon>
        <taxon>Pseudomonadati</taxon>
        <taxon>Pseudomonadota</taxon>
        <taxon>Betaproteobacteria</taxon>
        <taxon>Burkholderiales</taxon>
        <taxon>Burkholderiaceae</taxon>
        <taxon>Caballeronia</taxon>
    </lineage>
</organism>
<dbReference type="AlphaFoldDB" id="A0A658R1X0"/>
<dbReference type="Pfam" id="PF13439">
    <property type="entry name" value="Glyco_transf_4"/>
    <property type="match status" value="1"/>
</dbReference>
<evidence type="ECO:0000313" key="4">
    <source>
        <dbReference type="Proteomes" id="UP000198263"/>
    </source>
</evidence>
<name>A0A658R1X0_9BURK</name>
<dbReference type="OrthoDB" id="9813211at2"/>
<keyword evidence="4" id="KW-1185">Reference proteome</keyword>
<keyword evidence="3" id="KW-0808">Transferase</keyword>
<feature type="domain" description="Glycosyl transferase family 1" evidence="1">
    <location>
        <begin position="181"/>
        <end position="336"/>
    </location>
</feature>
<comment type="caution">
    <text evidence="3">The sequence shown here is derived from an EMBL/GenBank/DDBJ whole genome shotgun (WGS) entry which is preliminary data.</text>
</comment>
<gene>
    <name evidence="3" type="ORF">AWB72_04157</name>
</gene>